<dbReference type="GO" id="GO:0020037">
    <property type="term" value="F:heme binding"/>
    <property type="evidence" value="ECO:0007669"/>
    <property type="project" value="InterPro"/>
</dbReference>
<evidence type="ECO:0000256" key="3">
    <source>
        <dbReference type="ARBA" id="ARBA00023004"/>
    </source>
</evidence>
<name>F2DEZ9_HORVV</name>
<dbReference type="AlphaFoldDB" id="F2DEZ9"/>
<dbReference type="Gene3D" id="1.10.630.10">
    <property type="entry name" value="Cytochrome P450"/>
    <property type="match status" value="1"/>
</dbReference>
<protein>
    <submittedName>
        <fullName evidence="4">Predicted protein</fullName>
    </submittedName>
</protein>
<comment type="similarity">
    <text evidence="1">Belongs to the cytochrome P450 family.</text>
</comment>
<keyword evidence="3" id="KW-0408">Iron</keyword>
<proteinExistence type="evidence at transcript level"/>
<dbReference type="Pfam" id="PF00067">
    <property type="entry name" value="p450"/>
    <property type="match status" value="1"/>
</dbReference>
<dbReference type="GO" id="GO:0016705">
    <property type="term" value="F:oxidoreductase activity, acting on paired donors, with incorporation or reduction of molecular oxygen"/>
    <property type="evidence" value="ECO:0007669"/>
    <property type="project" value="InterPro"/>
</dbReference>
<dbReference type="InterPro" id="IPR036396">
    <property type="entry name" value="Cyt_P450_sf"/>
</dbReference>
<keyword evidence="2" id="KW-0479">Metal-binding</keyword>
<reference evidence="4" key="1">
    <citation type="journal article" date="2011" name="Plant Physiol.">
        <title>Comprehensive sequence analysis of 24,783 barley full-length cDNAs derived from 12 clone libraries.</title>
        <authorList>
            <person name="Matsumoto T."/>
            <person name="Tanaka T."/>
            <person name="Sakai H."/>
            <person name="Amano N."/>
            <person name="Kanamori H."/>
            <person name="Kurita K."/>
            <person name="Kikuta A."/>
            <person name="Kamiya K."/>
            <person name="Yamamoto M."/>
            <person name="Ikawa H."/>
            <person name="Fujii N."/>
            <person name="Hori K."/>
            <person name="Itoh T."/>
            <person name="Sato K."/>
        </authorList>
    </citation>
    <scope>NUCLEOTIDE SEQUENCE</scope>
    <source>
        <tissue evidence="4">Shoot and root</tissue>
    </source>
</reference>
<dbReference type="EMBL" id="AK362466">
    <property type="protein sequence ID" value="BAJ93670.1"/>
    <property type="molecule type" value="mRNA"/>
</dbReference>
<dbReference type="ExpressionAtlas" id="F2DEZ9">
    <property type="expression patterns" value="baseline"/>
</dbReference>
<evidence type="ECO:0000313" key="4">
    <source>
        <dbReference type="EMBL" id="BAJ93670.1"/>
    </source>
</evidence>
<dbReference type="GO" id="GO:0005506">
    <property type="term" value="F:iron ion binding"/>
    <property type="evidence" value="ECO:0007669"/>
    <property type="project" value="InterPro"/>
</dbReference>
<sequence>MDVSSLFALLRSPFLLLALLVPIFSLFLFSAKKKLSPSCTDGGQRLPPSPPGFPILGHLPLLGSLPHRKLWLLAEAHGPVMLLHLGRVPTVVASSAAAAQEVMKTRDLAFASRAQIRMAERLLYGRDMVMAPYGEYWRRARRVCVVHLLNARRILSFRRVREQEVAALLDGVRRRSLHPPGVVNLSDMLTSYSNAVIKRAAFGDGEYGLDGDDAGEKLRKVLDDFEELLGTPTVGEFVPWLAWVDTLTGLDARATRTFEALDGLLERVIAAHRQRRLAGGPLVGDGEDDQRDFVDVLLDVSETGEEAGGVRFDVVSIKAIMLGALSLVIFPSPVGGRWMMR</sequence>
<dbReference type="GO" id="GO:0004497">
    <property type="term" value="F:monooxygenase activity"/>
    <property type="evidence" value="ECO:0007669"/>
    <property type="project" value="InterPro"/>
</dbReference>
<dbReference type="PANTHER" id="PTHR47955:SF15">
    <property type="entry name" value="CYTOCHROME P450 71A2-LIKE"/>
    <property type="match status" value="1"/>
</dbReference>
<dbReference type="PANTHER" id="PTHR47955">
    <property type="entry name" value="CYTOCHROME P450 FAMILY 71 PROTEIN"/>
    <property type="match status" value="1"/>
</dbReference>
<accession>F2DEZ9</accession>
<evidence type="ECO:0000256" key="1">
    <source>
        <dbReference type="ARBA" id="ARBA00010617"/>
    </source>
</evidence>
<dbReference type="InterPro" id="IPR001128">
    <property type="entry name" value="Cyt_P450"/>
</dbReference>
<evidence type="ECO:0000256" key="2">
    <source>
        <dbReference type="ARBA" id="ARBA00022723"/>
    </source>
</evidence>
<organism evidence="4">
    <name type="scientific">Hordeum vulgare subsp. vulgare</name>
    <name type="common">Domesticated barley</name>
    <dbReference type="NCBI Taxonomy" id="112509"/>
    <lineage>
        <taxon>Eukaryota</taxon>
        <taxon>Viridiplantae</taxon>
        <taxon>Streptophyta</taxon>
        <taxon>Embryophyta</taxon>
        <taxon>Tracheophyta</taxon>
        <taxon>Spermatophyta</taxon>
        <taxon>Magnoliopsida</taxon>
        <taxon>Liliopsida</taxon>
        <taxon>Poales</taxon>
        <taxon>Poaceae</taxon>
        <taxon>BOP clade</taxon>
        <taxon>Pooideae</taxon>
        <taxon>Triticodae</taxon>
        <taxon>Triticeae</taxon>
        <taxon>Hordeinae</taxon>
        <taxon>Hordeum</taxon>
    </lineage>
</organism>
<dbReference type="SUPFAM" id="SSF48264">
    <property type="entry name" value="Cytochrome P450"/>
    <property type="match status" value="1"/>
</dbReference>